<evidence type="ECO:0000313" key="2">
    <source>
        <dbReference type="EMBL" id="QDG49789.1"/>
    </source>
</evidence>
<dbReference type="RefSeq" id="WP_141196286.1">
    <property type="nucleotide sequence ID" value="NZ_CP041186.1"/>
</dbReference>
<proteinExistence type="predicted"/>
<dbReference type="EMBL" id="CP041186">
    <property type="protein sequence ID" value="QDG49789.1"/>
    <property type="molecule type" value="Genomic_DNA"/>
</dbReference>
<keyword evidence="3" id="KW-1185">Reference proteome</keyword>
<gene>
    <name evidence="2" type="ORF">FIV42_03255</name>
</gene>
<feature type="chain" id="PRO_5030106132" evidence="1">
    <location>
        <begin position="24"/>
        <end position="430"/>
    </location>
</feature>
<dbReference type="Proteomes" id="UP000315995">
    <property type="component" value="Chromosome"/>
</dbReference>
<dbReference type="AlphaFoldDB" id="A0A4Y6PNK2"/>
<keyword evidence="1" id="KW-0732">Signal</keyword>
<protein>
    <submittedName>
        <fullName evidence="2">Uncharacterized protein</fullName>
    </submittedName>
</protein>
<accession>A0A5B8XZI5</accession>
<evidence type="ECO:0000313" key="3">
    <source>
        <dbReference type="Proteomes" id="UP000315995"/>
    </source>
</evidence>
<sequence length="430" mass="43772">MNTIFRLCAALCLIAGVSVFGVACGDDNNEGGGDDCPSGEVSLVVNGEEGCYPACSTDDECTEAGATCQQGGCVGGTGTGNNDNDAGTDDDGGTGGGCAEGELEVQIDQQGNTECLAICSADSDCTAPEECIELQSGDSVCYELPSGNATCSEVFDCYNTCETNACVSECLANGTRDAQDAFEAMLTCANDNCENSQDPNCFRNSCTTEIEACADCAAGEVEVNFGCATPCTDATECGADEECVDPYLGAGEDGQKYCSYSPDNLGGACADNPDCGGPDPSVTEQGGGFCNTNVDGGFCLAVFCNYGLQYGPTTGCGLEAICGGQDDGQGGTIGICQPLCSENTDCLRGDTGEFSCNVVQLDQDGSPLGLCSPSCATDADCQFQDGTQGRCNDSSYCEVPCEGDGADCTDRGGVCTDFDGTEYCVFDAAQ</sequence>
<dbReference type="OrthoDB" id="5508353at2"/>
<dbReference type="PROSITE" id="PS51257">
    <property type="entry name" value="PROKAR_LIPOPROTEIN"/>
    <property type="match status" value="1"/>
</dbReference>
<name>A0A4Y6PNK2_PERCE</name>
<organism evidence="2 3">
    <name type="scientific">Persicimonas caeni</name>
    <dbReference type="NCBI Taxonomy" id="2292766"/>
    <lineage>
        <taxon>Bacteria</taxon>
        <taxon>Deltaproteobacteria</taxon>
        <taxon>Bradymonadales</taxon>
        <taxon>Bradymonadaceae</taxon>
        <taxon>Persicimonas</taxon>
    </lineage>
</organism>
<feature type="signal peptide" evidence="1">
    <location>
        <begin position="1"/>
        <end position="23"/>
    </location>
</feature>
<evidence type="ECO:0000256" key="1">
    <source>
        <dbReference type="SAM" id="SignalP"/>
    </source>
</evidence>
<accession>A0A4Y6PNK2</accession>
<reference evidence="2 3" key="1">
    <citation type="submission" date="2019-06" db="EMBL/GenBank/DDBJ databases">
        <title>Persicimonas caeni gen. nov., sp. nov., a predatory bacterium isolated from solar saltern.</title>
        <authorList>
            <person name="Wang S."/>
        </authorList>
    </citation>
    <scope>NUCLEOTIDE SEQUENCE [LARGE SCALE GENOMIC DNA]</scope>
    <source>
        <strain evidence="2 3">YN101</strain>
    </source>
</reference>